<dbReference type="EC" id="2.7.1.26" evidence="1"/>
<dbReference type="InterPro" id="IPR023465">
    <property type="entry name" value="Riboflavin_kinase_dom_sf"/>
</dbReference>
<feature type="domain" description="Riboflavin kinase" evidence="8">
    <location>
        <begin position="12"/>
        <end position="133"/>
    </location>
</feature>
<evidence type="ECO:0000256" key="7">
    <source>
        <dbReference type="ARBA" id="ARBA00047880"/>
    </source>
</evidence>
<dbReference type="SMART" id="SM00904">
    <property type="entry name" value="Flavokinase"/>
    <property type="match status" value="1"/>
</dbReference>
<protein>
    <recommendedName>
        <fullName evidence="1">riboflavin kinase</fullName>
        <ecNumber evidence="1">2.7.1.26</ecNumber>
    </recommendedName>
</protein>
<dbReference type="GO" id="GO:0009231">
    <property type="term" value="P:riboflavin biosynthetic process"/>
    <property type="evidence" value="ECO:0007669"/>
    <property type="project" value="InterPro"/>
</dbReference>
<dbReference type="PANTHER" id="PTHR22749">
    <property type="entry name" value="RIBOFLAVIN KINASE/FMN ADENYLYLTRANSFERASE"/>
    <property type="match status" value="1"/>
</dbReference>
<keyword evidence="3" id="KW-0288">FMN</keyword>
<evidence type="ECO:0000256" key="5">
    <source>
        <dbReference type="ARBA" id="ARBA00022741"/>
    </source>
</evidence>
<accession>A0A2M6WYB9</accession>
<comment type="catalytic activity">
    <reaction evidence="7">
        <text>riboflavin + ATP = FMN + ADP + H(+)</text>
        <dbReference type="Rhea" id="RHEA:14357"/>
        <dbReference type="ChEBI" id="CHEBI:15378"/>
        <dbReference type="ChEBI" id="CHEBI:30616"/>
        <dbReference type="ChEBI" id="CHEBI:57986"/>
        <dbReference type="ChEBI" id="CHEBI:58210"/>
        <dbReference type="ChEBI" id="CHEBI:456216"/>
        <dbReference type="EC" id="2.7.1.26"/>
    </reaction>
</comment>
<gene>
    <name evidence="9" type="ORF">COT71_04230</name>
</gene>
<dbReference type="PANTHER" id="PTHR22749:SF6">
    <property type="entry name" value="RIBOFLAVIN KINASE"/>
    <property type="match status" value="1"/>
</dbReference>
<dbReference type="EMBL" id="PEZP01000045">
    <property type="protein sequence ID" value="PIT97775.1"/>
    <property type="molecule type" value="Genomic_DNA"/>
</dbReference>
<evidence type="ECO:0000256" key="6">
    <source>
        <dbReference type="ARBA" id="ARBA00022840"/>
    </source>
</evidence>
<dbReference type="SUPFAM" id="SSF82114">
    <property type="entry name" value="Riboflavin kinase-like"/>
    <property type="match status" value="1"/>
</dbReference>
<evidence type="ECO:0000313" key="9">
    <source>
        <dbReference type="EMBL" id="PIT97775.1"/>
    </source>
</evidence>
<keyword evidence="2" id="KW-0285">Flavoprotein</keyword>
<comment type="caution">
    <text evidence="9">The sequence shown here is derived from an EMBL/GenBank/DDBJ whole genome shotgun (WGS) entry which is preliminary data.</text>
</comment>
<organism evidence="9 10">
    <name type="scientific">Candidatus Andersenbacteria bacterium CG10_big_fil_rev_8_21_14_0_10_54_11</name>
    <dbReference type="NCBI Taxonomy" id="1974485"/>
    <lineage>
        <taxon>Bacteria</taxon>
        <taxon>Candidatus Anderseniibacteriota</taxon>
    </lineage>
</organism>
<dbReference type="GO" id="GO:0009398">
    <property type="term" value="P:FMN biosynthetic process"/>
    <property type="evidence" value="ECO:0007669"/>
    <property type="project" value="TreeGrafter"/>
</dbReference>
<evidence type="ECO:0000256" key="2">
    <source>
        <dbReference type="ARBA" id="ARBA00022630"/>
    </source>
</evidence>
<dbReference type="Proteomes" id="UP000230731">
    <property type="component" value="Unassembled WGS sequence"/>
</dbReference>
<sequence length="141" mass="15590">MLNKAKKSHQTLLAGKIIRGDGRGQALGFPTANLAIDLCQNLPPDGVYAGWARLENEAAWYRSAIHIGPRPVFPGATATCEVHLLDYTGGPLYNRRMEVYCRQYLRPVRAYPGVPELQQAIAEDVKNVRALMADEYRPPAG</sequence>
<dbReference type="AlphaFoldDB" id="A0A2M6WYB9"/>
<name>A0A2M6WYB9_9BACT</name>
<reference evidence="10" key="1">
    <citation type="submission" date="2017-09" db="EMBL/GenBank/DDBJ databases">
        <title>Depth-based differentiation of microbial function through sediment-hosted aquifers and enrichment of novel symbionts in the deep terrestrial subsurface.</title>
        <authorList>
            <person name="Probst A.J."/>
            <person name="Ladd B."/>
            <person name="Jarett J.K."/>
            <person name="Geller-Mcgrath D.E."/>
            <person name="Sieber C.M.K."/>
            <person name="Emerson J.B."/>
            <person name="Anantharaman K."/>
            <person name="Thomas B.C."/>
            <person name="Malmstrom R."/>
            <person name="Stieglmeier M."/>
            <person name="Klingl A."/>
            <person name="Woyke T."/>
            <person name="Ryan C.M."/>
            <person name="Banfield J.F."/>
        </authorList>
    </citation>
    <scope>NUCLEOTIDE SEQUENCE [LARGE SCALE GENOMIC DNA]</scope>
</reference>
<dbReference type="InterPro" id="IPR023468">
    <property type="entry name" value="Riboflavin_kinase"/>
</dbReference>
<keyword evidence="6" id="KW-0067">ATP-binding</keyword>
<evidence type="ECO:0000256" key="1">
    <source>
        <dbReference type="ARBA" id="ARBA00012105"/>
    </source>
</evidence>
<dbReference type="GO" id="GO:0008531">
    <property type="term" value="F:riboflavin kinase activity"/>
    <property type="evidence" value="ECO:0007669"/>
    <property type="project" value="UniProtKB-EC"/>
</dbReference>
<evidence type="ECO:0000256" key="4">
    <source>
        <dbReference type="ARBA" id="ARBA00022679"/>
    </source>
</evidence>
<dbReference type="GO" id="GO:0005524">
    <property type="term" value="F:ATP binding"/>
    <property type="evidence" value="ECO:0007669"/>
    <property type="project" value="UniProtKB-KW"/>
</dbReference>
<proteinExistence type="predicted"/>
<evidence type="ECO:0000256" key="3">
    <source>
        <dbReference type="ARBA" id="ARBA00022643"/>
    </source>
</evidence>
<keyword evidence="5" id="KW-0547">Nucleotide-binding</keyword>
<evidence type="ECO:0000259" key="8">
    <source>
        <dbReference type="SMART" id="SM00904"/>
    </source>
</evidence>
<evidence type="ECO:0000313" key="10">
    <source>
        <dbReference type="Proteomes" id="UP000230731"/>
    </source>
</evidence>
<dbReference type="InterPro" id="IPR015865">
    <property type="entry name" value="Riboflavin_kinase_bac/euk"/>
</dbReference>
<dbReference type="Gene3D" id="2.40.30.30">
    <property type="entry name" value="Riboflavin kinase-like"/>
    <property type="match status" value="1"/>
</dbReference>
<keyword evidence="4" id="KW-0808">Transferase</keyword>
<dbReference type="Pfam" id="PF01687">
    <property type="entry name" value="Flavokinase"/>
    <property type="match status" value="1"/>
</dbReference>